<evidence type="ECO:0000256" key="2">
    <source>
        <dbReference type="ARBA" id="ARBA00010617"/>
    </source>
</evidence>
<keyword evidence="4 5" id="KW-0408">Iron</keyword>
<dbReference type="PANTHER" id="PTHR24305">
    <property type="entry name" value="CYTOCHROME P450"/>
    <property type="match status" value="1"/>
</dbReference>
<dbReference type="GO" id="GO:0004497">
    <property type="term" value="F:monooxygenase activity"/>
    <property type="evidence" value="ECO:0007669"/>
    <property type="project" value="UniProtKB-KW"/>
</dbReference>
<dbReference type="GO" id="GO:0005506">
    <property type="term" value="F:iron ion binding"/>
    <property type="evidence" value="ECO:0007669"/>
    <property type="project" value="InterPro"/>
</dbReference>
<dbReference type="SUPFAM" id="SSF48264">
    <property type="entry name" value="Cytochrome P450"/>
    <property type="match status" value="1"/>
</dbReference>
<gene>
    <name evidence="7" type="ORF">AMS68_003396</name>
</gene>
<dbReference type="PROSITE" id="PS00086">
    <property type="entry name" value="CYTOCHROME_P450"/>
    <property type="match status" value="1"/>
</dbReference>
<dbReference type="EMBL" id="CP051140">
    <property type="protein sequence ID" value="QIW97878.1"/>
    <property type="molecule type" value="Genomic_DNA"/>
</dbReference>
<evidence type="ECO:0008006" key="9">
    <source>
        <dbReference type="Google" id="ProtNLM"/>
    </source>
</evidence>
<evidence type="ECO:0000256" key="1">
    <source>
        <dbReference type="ARBA" id="ARBA00001971"/>
    </source>
</evidence>
<dbReference type="GO" id="GO:0020037">
    <property type="term" value="F:heme binding"/>
    <property type="evidence" value="ECO:0007669"/>
    <property type="project" value="InterPro"/>
</dbReference>
<keyword evidence="6" id="KW-0560">Oxidoreductase</keyword>
<sequence>MSPTFLAQSAGPQAQSVFTSFVDLWRARSRLAKGRPFEAEVDIDTAMLDAITAIAFGSSSHATDAERDYAASSVATVRDNVDYDQTVAEFTRQPAPPEHTAVELIAHSTQIAGDSPLGAYHHWFVLKSFPRYRAAMAEKRKIIARQINIAVQKFSSPESAGDDVRSAADLIVSREIAMAKKEGRQPQLTSQTIEDELFGFVVAGYDTTATTIKWGVKLLSKHQAVQSKLRAELRAAFKDIAESGTLPSAADVTKDRPAYLDAVIEEILRMGNPGVMPLRTTTTDVTILGHFVPKGTDVIMLNVGPGQTEPPLPVEETARSKTSQESIDTAYTGSWDPSTLGEFLPERWLTKNAKGEVEFNPRAGAQQTFGGGLRGCFGRKLAYVFLRLIFTYMIWEFEMLPIEGDLGTMDRKVVLTCTPLKCFVKLRNIRND</sequence>
<dbReference type="InterPro" id="IPR036396">
    <property type="entry name" value="Cyt_P450_sf"/>
</dbReference>
<evidence type="ECO:0000256" key="3">
    <source>
        <dbReference type="ARBA" id="ARBA00022723"/>
    </source>
</evidence>
<dbReference type="InterPro" id="IPR002401">
    <property type="entry name" value="Cyt_P450_E_grp-I"/>
</dbReference>
<dbReference type="InterPro" id="IPR050121">
    <property type="entry name" value="Cytochrome_P450_monoxygenase"/>
</dbReference>
<keyword evidence="6" id="KW-0503">Monooxygenase</keyword>
<dbReference type="Proteomes" id="UP000503462">
    <property type="component" value="Chromosome 2"/>
</dbReference>
<dbReference type="Pfam" id="PF00067">
    <property type="entry name" value="p450"/>
    <property type="match status" value="2"/>
</dbReference>
<comment type="similarity">
    <text evidence="2 6">Belongs to the cytochrome P450 family.</text>
</comment>
<evidence type="ECO:0000256" key="4">
    <source>
        <dbReference type="ARBA" id="ARBA00023004"/>
    </source>
</evidence>
<dbReference type="PANTHER" id="PTHR24305:SF232">
    <property type="entry name" value="P450, PUTATIVE (EUROFUNG)-RELATED"/>
    <property type="match status" value="1"/>
</dbReference>
<dbReference type="InterPro" id="IPR001128">
    <property type="entry name" value="Cyt_P450"/>
</dbReference>
<dbReference type="PRINTS" id="PR00385">
    <property type="entry name" value="P450"/>
</dbReference>
<keyword evidence="8" id="KW-1185">Reference proteome</keyword>
<reference evidence="7 8" key="1">
    <citation type="journal article" date="2016" name="Sci. Rep.">
        <title>Peltaster fructicola genome reveals evolution from an invasive phytopathogen to an ectophytic parasite.</title>
        <authorList>
            <person name="Xu C."/>
            <person name="Chen H."/>
            <person name="Gleason M.L."/>
            <person name="Xu J.R."/>
            <person name="Liu H."/>
            <person name="Zhang R."/>
            <person name="Sun G."/>
        </authorList>
    </citation>
    <scope>NUCLEOTIDE SEQUENCE [LARGE SCALE GENOMIC DNA]</scope>
    <source>
        <strain evidence="7 8">LNHT1506</strain>
    </source>
</reference>
<keyword evidence="3 5" id="KW-0479">Metal-binding</keyword>
<name>A0A6H0XTD7_9PEZI</name>
<proteinExistence type="inferred from homology"/>
<dbReference type="GO" id="GO:0016705">
    <property type="term" value="F:oxidoreductase activity, acting on paired donors, with incorporation or reduction of molecular oxygen"/>
    <property type="evidence" value="ECO:0007669"/>
    <property type="project" value="InterPro"/>
</dbReference>
<feature type="binding site" description="axial binding residue" evidence="5">
    <location>
        <position position="376"/>
    </location>
    <ligand>
        <name>heme</name>
        <dbReference type="ChEBI" id="CHEBI:30413"/>
    </ligand>
    <ligandPart>
        <name>Fe</name>
        <dbReference type="ChEBI" id="CHEBI:18248"/>
    </ligandPart>
</feature>
<accession>A0A6H0XTD7</accession>
<evidence type="ECO:0000256" key="5">
    <source>
        <dbReference type="PIRSR" id="PIRSR602401-1"/>
    </source>
</evidence>
<keyword evidence="5 6" id="KW-0349">Heme</keyword>
<evidence type="ECO:0000313" key="7">
    <source>
        <dbReference type="EMBL" id="QIW97878.1"/>
    </source>
</evidence>
<dbReference type="Gene3D" id="1.10.630.10">
    <property type="entry name" value="Cytochrome P450"/>
    <property type="match status" value="1"/>
</dbReference>
<evidence type="ECO:0000256" key="6">
    <source>
        <dbReference type="RuleBase" id="RU000461"/>
    </source>
</evidence>
<dbReference type="OrthoDB" id="1470350at2759"/>
<comment type="cofactor">
    <cofactor evidence="1 5">
        <name>heme</name>
        <dbReference type="ChEBI" id="CHEBI:30413"/>
    </cofactor>
</comment>
<organism evidence="7 8">
    <name type="scientific">Peltaster fructicola</name>
    <dbReference type="NCBI Taxonomy" id="286661"/>
    <lineage>
        <taxon>Eukaryota</taxon>
        <taxon>Fungi</taxon>
        <taxon>Dikarya</taxon>
        <taxon>Ascomycota</taxon>
        <taxon>Pezizomycotina</taxon>
        <taxon>Dothideomycetes</taxon>
        <taxon>Dothideomycetes incertae sedis</taxon>
        <taxon>Peltaster</taxon>
    </lineage>
</organism>
<evidence type="ECO:0000313" key="8">
    <source>
        <dbReference type="Proteomes" id="UP000503462"/>
    </source>
</evidence>
<dbReference type="PRINTS" id="PR00463">
    <property type="entry name" value="EP450I"/>
</dbReference>
<dbReference type="InterPro" id="IPR017972">
    <property type="entry name" value="Cyt_P450_CS"/>
</dbReference>
<protein>
    <recommendedName>
        <fullName evidence="9">Cytochrome P450</fullName>
    </recommendedName>
</protein>
<dbReference type="AlphaFoldDB" id="A0A6H0XTD7"/>